<feature type="compositionally biased region" description="Polar residues" evidence="1">
    <location>
        <begin position="90"/>
        <end position="110"/>
    </location>
</feature>
<organism evidence="2 3">
    <name type="scientific">Diaphorina citri</name>
    <name type="common">Asian citrus psyllid</name>
    <dbReference type="NCBI Taxonomy" id="121845"/>
    <lineage>
        <taxon>Eukaryota</taxon>
        <taxon>Metazoa</taxon>
        <taxon>Ecdysozoa</taxon>
        <taxon>Arthropoda</taxon>
        <taxon>Hexapoda</taxon>
        <taxon>Insecta</taxon>
        <taxon>Pterygota</taxon>
        <taxon>Neoptera</taxon>
        <taxon>Paraneoptera</taxon>
        <taxon>Hemiptera</taxon>
        <taxon>Sternorrhyncha</taxon>
        <taxon>Psylloidea</taxon>
        <taxon>Psyllidae</taxon>
        <taxon>Diaphorininae</taxon>
        <taxon>Diaphorina</taxon>
    </lineage>
</organism>
<name>A0A3Q0IJX9_DIACI</name>
<keyword evidence="2" id="KW-1185">Reference proteome</keyword>
<feature type="compositionally biased region" description="Basic and acidic residues" evidence="1">
    <location>
        <begin position="280"/>
        <end position="289"/>
    </location>
</feature>
<feature type="compositionally biased region" description="Low complexity" evidence="1">
    <location>
        <begin position="111"/>
        <end position="125"/>
    </location>
</feature>
<evidence type="ECO:0000313" key="2">
    <source>
        <dbReference type="Proteomes" id="UP000079169"/>
    </source>
</evidence>
<dbReference type="KEGG" id="dci:113465847"/>
<evidence type="ECO:0000256" key="1">
    <source>
        <dbReference type="SAM" id="MobiDB-lite"/>
    </source>
</evidence>
<dbReference type="GeneID" id="113465847"/>
<gene>
    <name evidence="3" type="primary">LOC113465847</name>
</gene>
<feature type="region of interest" description="Disordered" evidence="1">
    <location>
        <begin position="238"/>
        <end position="289"/>
    </location>
</feature>
<feature type="region of interest" description="Disordered" evidence="1">
    <location>
        <begin position="67"/>
        <end position="134"/>
    </location>
</feature>
<protein>
    <submittedName>
        <fullName evidence="3">Uncharacterized protein LOC113465847</fullName>
    </submittedName>
</protein>
<evidence type="ECO:0000313" key="3">
    <source>
        <dbReference type="RefSeq" id="XP_026676529.1"/>
    </source>
</evidence>
<feature type="compositionally biased region" description="Basic and acidic residues" evidence="1">
    <location>
        <begin position="259"/>
        <end position="273"/>
    </location>
</feature>
<sequence>MALNSTRNNNTNITLNGTLNSTAKYTSEFSSKVPYEPSCASTPLPDHSKNKENIFLSSIKPVLVSSPKSARKVPYQKSRLGRRSMALRTQDIQSEEASLNDSLTRMKNINSSLKLSEPKPSSQPSGTTASQPSFQSSVNSFLNLDRYDFLKKYFPAPTAQTEAPKPSPVKVDTYDYKKIISPAKTESKFESVLKKMNSCEIIMEASESPTIENLDHIRGEEEEEEMVDFLKKSLTHHKTQSPTMECSESKYGSFLGDMSPREEPVMDKGKEEGSPATKLVPDEPMKAIF</sequence>
<reference evidence="3" key="1">
    <citation type="submission" date="2025-08" db="UniProtKB">
        <authorList>
            <consortium name="RefSeq"/>
        </authorList>
    </citation>
    <scope>IDENTIFICATION</scope>
</reference>
<proteinExistence type="predicted"/>
<dbReference type="RefSeq" id="XP_026676529.1">
    <property type="nucleotide sequence ID" value="XM_026820728.1"/>
</dbReference>
<accession>A0A3Q0IJX9</accession>
<dbReference type="AlphaFoldDB" id="A0A3Q0IJX9"/>
<dbReference type="PaxDb" id="121845-A0A3Q0IJX9"/>
<dbReference type="Proteomes" id="UP000079169">
    <property type="component" value="Unplaced"/>
</dbReference>